<proteinExistence type="predicted"/>
<dbReference type="PRINTS" id="PR01590">
    <property type="entry name" value="HTHFIS"/>
</dbReference>
<dbReference type="InterPro" id="IPR009057">
    <property type="entry name" value="Homeodomain-like_sf"/>
</dbReference>
<dbReference type="AlphaFoldDB" id="A0A840VN04"/>
<dbReference type="InterPro" id="IPR029016">
    <property type="entry name" value="GAF-like_dom_sf"/>
</dbReference>
<organism evidence="9 10">
    <name type="scientific">Acidocella aromatica</name>
    <dbReference type="NCBI Taxonomy" id="1303579"/>
    <lineage>
        <taxon>Bacteria</taxon>
        <taxon>Pseudomonadati</taxon>
        <taxon>Pseudomonadota</taxon>
        <taxon>Alphaproteobacteria</taxon>
        <taxon>Acetobacterales</taxon>
        <taxon>Acidocellaceae</taxon>
        <taxon>Acidocella</taxon>
    </lineage>
</organism>
<evidence type="ECO:0000256" key="5">
    <source>
        <dbReference type="ARBA" id="ARBA00023125"/>
    </source>
</evidence>
<keyword evidence="1" id="KW-0547">Nucleotide-binding</keyword>
<dbReference type="GO" id="GO:0005524">
    <property type="term" value="F:ATP binding"/>
    <property type="evidence" value="ECO:0007669"/>
    <property type="project" value="UniProtKB-KW"/>
</dbReference>
<keyword evidence="4" id="KW-0805">Transcription regulation</keyword>
<feature type="domain" description="Sigma-54 factor interaction" evidence="8">
    <location>
        <begin position="314"/>
        <end position="542"/>
    </location>
</feature>
<dbReference type="Gene3D" id="1.10.8.60">
    <property type="match status" value="1"/>
</dbReference>
<dbReference type="InterPro" id="IPR002078">
    <property type="entry name" value="Sigma_54_int"/>
</dbReference>
<dbReference type="PROSITE" id="PS00676">
    <property type="entry name" value="SIGMA54_INTERACT_2"/>
    <property type="match status" value="1"/>
</dbReference>
<reference evidence="9 10" key="1">
    <citation type="submission" date="2020-08" db="EMBL/GenBank/DDBJ databases">
        <title>Genomic Encyclopedia of Type Strains, Phase IV (KMG-IV): sequencing the most valuable type-strain genomes for metagenomic binning, comparative biology and taxonomic classification.</title>
        <authorList>
            <person name="Goeker M."/>
        </authorList>
    </citation>
    <scope>NUCLEOTIDE SEQUENCE [LARGE SCALE GENOMIC DNA]</scope>
    <source>
        <strain evidence="9 10">DSM 27026</strain>
    </source>
</reference>
<dbReference type="SUPFAM" id="SSF52540">
    <property type="entry name" value="P-loop containing nucleoside triphosphate hydrolases"/>
    <property type="match status" value="1"/>
</dbReference>
<dbReference type="GO" id="GO:0000160">
    <property type="term" value="P:phosphorelay signal transduction system"/>
    <property type="evidence" value="ECO:0007669"/>
    <property type="project" value="UniProtKB-KW"/>
</dbReference>
<dbReference type="InterPro" id="IPR025943">
    <property type="entry name" value="Sigma_54_int_dom_ATP-bd_2"/>
</dbReference>
<name>A0A840VN04_9PROT</name>
<dbReference type="RefSeq" id="WP_246344144.1">
    <property type="nucleotide sequence ID" value="NZ_JACHFJ010000007.1"/>
</dbReference>
<dbReference type="Gene3D" id="1.10.10.60">
    <property type="entry name" value="Homeodomain-like"/>
    <property type="match status" value="1"/>
</dbReference>
<dbReference type="Pfam" id="PF25601">
    <property type="entry name" value="AAA_lid_14"/>
    <property type="match status" value="1"/>
</dbReference>
<dbReference type="InterPro" id="IPR003018">
    <property type="entry name" value="GAF"/>
</dbReference>
<evidence type="ECO:0000259" key="8">
    <source>
        <dbReference type="PROSITE" id="PS50045"/>
    </source>
</evidence>
<evidence type="ECO:0000256" key="1">
    <source>
        <dbReference type="ARBA" id="ARBA00022741"/>
    </source>
</evidence>
<evidence type="ECO:0000313" key="9">
    <source>
        <dbReference type="EMBL" id="MBB5373559.1"/>
    </source>
</evidence>
<dbReference type="Proteomes" id="UP000553706">
    <property type="component" value="Unassembled WGS sequence"/>
</dbReference>
<dbReference type="PROSITE" id="PS00675">
    <property type="entry name" value="SIGMA54_INTERACT_1"/>
    <property type="match status" value="1"/>
</dbReference>
<accession>A0A840VN04</accession>
<sequence>MNHFAAAPGGVDPGDISRSWQRCRTAGLTPEQNRRDDPHLTHAERRMAAERRATLVTQARPVMEYFYSQIKDSGCVMLLSDENGYLLDSAGDADFCTRAAQVALSPGASWAEEARGTNAIGTALIERKPIVVTGAEHYLRHNSFLACAAAPLTEPDGKLLGAIDISCDARRYHPHTFGLVRAAAQMIEKRIFELNFVLQTKLRFHMSSNCLGSLMEGAVAIGEDGRILGANRPGFAMLGLKYEDIGKRDICSLFDMTIPELMALGLRSQTEAAGVRLRNGELLYLTVEQMRAPVIRRPAVPAADIQQPDALAELDTGDARVSKAISQLRRVLGRKVPILLQGETGAGKDFFAHAIHAAGPRANGPFVAVNCAALPETLIESELFGHAPGAFTGARKEGSPGRIREAHGGTLFLDEIGDMPLAMQTRLLRVLEEGTVTPIGGKPVPVDFLLISATHADFTARIAAKTFRSDLYYRLNGLSVSLPPLRERTDVAALTERILAREAAARGGRAPTLSPELAEACARYTWPGNLRQLSGMLRTACLMLDEGEDTLHLHHLSEEALRELTTKRPTTVTLEASGATLREQSDAMIAAAVAEAGGNIAAAARNLGISRNTLYRRLGNVREH</sequence>
<dbReference type="SUPFAM" id="SSF46689">
    <property type="entry name" value="Homeodomain-like"/>
    <property type="match status" value="1"/>
</dbReference>
<dbReference type="Pfam" id="PF00158">
    <property type="entry name" value="Sigma54_activat"/>
    <property type="match status" value="1"/>
</dbReference>
<dbReference type="Pfam" id="PF02954">
    <property type="entry name" value="HTH_8"/>
    <property type="match status" value="1"/>
</dbReference>
<protein>
    <submittedName>
        <fullName evidence="9">Transcriptional regulator of acetoin/glycerol metabolism</fullName>
    </submittedName>
</protein>
<evidence type="ECO:0000256" key="7">
    <source>
        <dbReference type="ARBA" id="ARBA00023163"/>
    </source>
</evidence>
<dbReference type="Gene3D" id="3.30.450.40">
    <property type="match status" value="1"/>
</dbReference>
<dbReference type="PROSITE" id="PS50045">
    <property type="entry name" value="SIGMA54_INTERACT_4"/>
    <property type="match status" value="1"/>
</dbReference>
<evidence type="ECO:0000256" key="3">
    <source>
        <dbReference type="ARBA" id="ARBA00023012"/>
    </source>
</evidence>
<dbReference type="SUPFAM" id="SSF55781">
    <property type="entry name" value="GAF domain-like"/>
    <property type="match status" value="1"/>
</dbReference>
<dbReference type="Pfam" id="PF01590">
    <property type="entry name" value="GAF"/>
    <property type="match status" value="1"/>
</dbReference>
<evidence type="ECO:0000256" key="2">
    <source>
        <dbReference type="ARBA" id="ARBA00022840"/>
    </source>
</evidence>
<dbReference type="InterPro" id="IPR003593">
    <property type="entry name" value="AAA+_ATPase"/>
</dbReference>
<dbReference type="EMBL" id="JACHFJ010000007">
    <property type="protein sequence ID" value="MBB5373559.1"/>
    <property type="molecule type" value="Genomic_DNA"/>
</dbReference>
<dbReference type="InterPro" id="IPR025662">
    <property type="entry name" value="Sigma_54_int_dom_ATP-bd_1"/>
</dbReference>
<gene>
    <name evidence="9" type="ORF">HNP71_001819</name>
</gene>
<dbReference type="FunFam" id="3.40.50.300:FF:000006">
    <property type="entry name" value="DNA-binding transcriptional regulator NtrC"/>
    <property type="match status" value="1"/>
</dbReference>
<dbReference type="GO" id="GO:0043565">
    <property type="term" value="F:sequence-specific DNA binding"/>
    <property type="evidence" value="ECO:0007669"/>
    <property type="project" value="InterPro"/>
</dbReference>
<evidence type="ECO:0000256" key="6">
    <source>
        <dbReference type="ARBA" id="ARBA00023159"/>
    </source>
</evidence>
<keyword evidence="7" id="KW-0804">Transcription</keyword>
<keyword evidence="2" id="KW-0067">ATP-binding</keyword>
<evidence type="ECO:0000313" key="10">
    <source>
        <dbReference type="Proteomes" id="UP000553706"/>
    </source>
</evidence>
<keyword evidence="10" id="KW-1185">Reference proteome</keyword>
<dbReference type="CDD" id="cd00009">
    <property type="entry name" value="AAA"/>
    <property type="match status" value="1"/>
</dbReference>
<dbReference type="GO" id="GO:0006355">
    <property type="term" value="P:regulation of DNA-templated transcription"/>
    <property type="evidence" value="ECO:0007669"/>
    <property type="project" value="InterPro"/>
</dbReference>
<dbReference type="Gene3D" id="3.40.50.300">
    <property type="entry name" value="P-loop containing nucleotide triphosphate hydrolases"/>
    <property type="match status" value="1"/>
</dbReference>
<keyword evidence="5" id="KW-0238">DNA-binding</keyword>
<dbReference type="InterPro" id="IPR002197">
    <property type="entry name" value="HTH_Fis"/>
</dbReference>
<comment type="caution">
    <text evidence="9">The sequence shown here is derived from an EMBL/GenBank/DDBJ whole genome shotgun (WGS) entry which is preliminary data.</text>
</comment>
<keyword evidence="3" id="KW-0902">Two-component regulatory system</keyword>
<dbReference type="InterPro" id="IPR027417">
    <property type="entry name" value="P-loop_NTPase"/>
</dbReference>
<dbReference type="PANTHER" id="PTHR32071">
    <property type="entry name" value="TRANSCRIPTIONAL REGULATORY PROTEIN"/>
    <property type="match status" value="1"/>
</dbReference>
<dbReference type="PANTHER" id="PTHR32071:SF77">
    <property type="entry name" value="TRANSCRIPTIONAL REGULATORY PROTEIN"/>
    <property type="match status" value="1"/>
</dbReference>
<evidence type="ECO:0000256" key="4">
    <source>
        <dbReference type="ARBA" id="ARBA00023015"/>
    </source>
</evidence>
<dbReference type="InterPro" id="IPR058031">
    <property type="entry name" value="AAA_lid_NorR"/>
</dbReference>
<dbReference type="SMART" id="SM00382">
    <property type="entry name" value="AAA"/>
    <property type="match status" value="1"/>
</dbReference>
<keyword evidence="6" id="KW-0010">Activator</keyword>